<keyword evidence="4 6" id="KW-1133">Transmembrane helix</keyword>
<dbReference type="PANTHER" id="PTHR42718">
    <property type="entry name" value="MAJOR FACILITATOR SUPERFAMILY MULTIDRUG TRANSPORTER MFSC"/>
    <property type="match status" value="1"/>
</dbReference>
<dbReference type="Pfam" id="PF07690">
    <property type="entry name" value="MFS_1"/>
    <property type="match status" value="1"/>
</dbReference>
<feature type="transmembrane region" description="Helical" evidence="6">
    <location>
        <begin position="142"/>
        <end position="167"/>
    </location>
</feature>
<protein>
    <submittedName>
        <fullName evidence="7">MFS transporter</fullName>
    </submittedName>
</protein>
<feature type="transmembrane region" description="Helical" evidence="6">
    <location>
        <begin position="107"/>
        <end position="130"/>
    </location>
</feature>
<evidence type="ECO:0000256" key="4">
    <source>
        <dbReference type="ARBA" id="ARBA00022989"/>
    </source>
</evidence>
<feature type="transmembrane region" description="Helical" evidence="6">
    <location>
        <begin position="341"/>
        <end position="362"/>
    </location>
</feature>
<feature type="transmembrane region" description="Helical" evidence="6">
    <location>
        <begin position="403"/>
        <end position="426"/>
    </location>
</feature>
<evidence type="ECO:0000256" key="3">
    <source>
        <dbReference type="ARBA" id="ARBA00022692"/>
    </source>
</evidence>
<name>A0ABT3II58_9BACT</name>
<keyword evidence="2" id="KW-0813">Transport</keyword>
<dbReference type="PANTHER" id="PTHR42718:SF9">
    <property type="entry name" value="MAJOR FACILITATOR SUPERFAMILY MULTIDRUG TRANSPORTER MFSC"/>
    <property type="match status" value="1"/>
</dbReference>
<feature type="transmembrane region" description="Helical" evidence="6">
    <location>
        <begin position="278"/>
        <end position="300"/>
    </location>
</feature>
<gene>
    <name evidence="7" type="ORF">OL497_07065</name>
</gene>
<sequence>MSQTTLPVFRSWVPEWLIRLTILLVLLPPLGMFALYFSNATETAGYYGMEPADVQYSVIIMYAALVAFLPMDDRLVRYLRPRYYFLISVGLNTLTFILCAHSRNIPLFFVCRFVQGVACASFCSICLHLIFSRLASTRARVIGYTVFYGTLQVSIPACAVFCSWLLYYFDFNVLFYVLLLLEIPGSILLLVIMNEVRFKKKFPLYQTDWVSFVFYALLLCMSGYVFVYGQQLNWLHSTLIRQLCLVIVVATVLFIIRQQYLKRPFINLQVFRFADFRNGLLLLMAYYIFKGTTGFVYAHLQGILGVDPVHLMPVYIVNIAGIVAGMLIASRLLLQGTVTRYILTGGFLCLLFFHVQLYFLFAQTGEINHFLLPMLIQGLGTGILFVPIVLFTVAAVPAHLAMNVSFVGISARFMGFCSGIAIANYFQLFNRSMHFNRFRTGITVIDPAVAARAADVQQQVLISGQELQAAKTAAAGSVNRVLAEQVALRASMDYYSMMCVGLIVVLLVLTIRPHAKEVLVKYGKRFIPY</sequence>
<dbReference type="InterPro" id="IPR036259">
    <property type="entry name" value="MFS_trans_sf"/>
</dbReference>
<feature type="transmembrane region" description="Helical" evidence="6">
    <location>
        <begin position="83"/>
        <end position="101"/>
    </location>
</feature>
<organism evidence="7 8">
    <name type="scientific">Chitinophaga nivalis</name>
    <dbReference type="NCBI Taxonomy" id="2991709"/>
    <lineage>
        <taxon>Bacteria</taxon>
        <taxon>Pseudomonadati</taxon>
        <taxon>Bacteroidota</taxon>
        <taxon>Chitinophagia</taxon>
        <taxon>Chitinophagales</taxon>
        <taxon>Chitinophagaceae</taxon>
        <taxon>Chitinophaga</taxon>
    </lineage>
</organism>
<comment type="subcellular location">
    <subcellularLocation>
        <location evidence="1">Membrane</location>
        <topology evidence="1">Multi-pass membrane protein</topology>
    </subcellularLocation>
</comment>
<keyword evidence="8" id="KW-1185">Reference proteome</keyword>
<keyword evidence="3 6" id="KW-0812">Transmembrane</keyword>
<feature type="transmembrane region" description="Helical" evidence="6">
    <location>
        <begin position="16"/>
        <end position="38"/>
    </location>
</feature>
<accession>A0ABT3II58</accession>
<dbReference type="InterPro" id="IPR011701">
    <property type="entry name" value="MFS"/>
</dbReference>
<reference evidence="7 8" key="1">
    <citation type="submission" date="2022-10" db="EMBL/GenBank/DDBJ databases">
        <title>Chitinophaga nivalis PC15 sp. nov., isolated from Pyeongchang county, South Korea.</title>
        <authorList>
            <person name="Trinh H.N."/>
        </authorList>
    </citation>
    <scope>NUCLEOTIDE SEQUENCE [LARGE SCALE GENOMIC DNA]</scope>
    <source>
        <strain evidence="7 8">PC14</strain>
    </source>
</reference>
<feature type="transmembrane region" description="Helical" evidence="6">
    <location>
        <begin position="239"/>
        <end position="257"/>
    </location>
</feature>
<feature type="transmembrane region" description="Helical" evidence="6">
    <location>
        <begin position="54"/>
        <end position="71"/>
    </location>
</feature>
<feature type="transmembrane region" description="Helical" evidence="6">
    <location>
        <begin position="312"/>
        <end position="334"/>
    </location>
</feature>
<feature type="transmembrane region" description="Helical" evidence="6">
    <location>
        <begin position="494"/>
        <end position="511"/>
    </location>
</feature>
<evidence type="ECO:0000256" key="6">
    <source>
        <dbReference type="SAM" id="Phobius"/>
    </source>
</evidence>
<dbReference type="SUPFAM" id="SSF103473">
    <property type="entry name" value="MFS general substrate transporter"/>
    <property type="match status" value="1"/>
</dbReference>
<evidence type="ECO:0000313" key="8">
    <source>
        <dbReference type="Proteomes" id="UP001207742"/>
    </source>
</evidence>
<evidence type="ECO:0000256" key="1">
    <source>
        <dbReference type="ARBA" id="ARBA00004141"/>
    </source>
</evidence>
<dbReference type="Gene3D" id="1.20.1250.20">
    <property type="entry name" value="MFS general substrate transporter like domains"/>
    <property type="match status" value="1"/>
</dbReference>
<proteinExistence type="predicted"/>
<evidence type="ECO:0000256" key="2">
    <source>
        <dbReference type="ARBA" id="ARBA00022448"/>
    </source>
</evidence>
<dbReference type="Proteomes" id="UP001207742">
    <property type="component" value="Unassembled WGS sequence"/>
</dbReference>
<feature type="transmembrane region" description="Helical" evidence="6">
    <location>
        <begin position="374"/>
        <end position="396"/>
    </location>
</feature>
<evidence type="ECO:0000256" key="5">
    <source>
        <dbReference type="ARBA" id="ARBA00023136"/>
    </source>
</evidence>
<keyword evidence="5 6" id="KW-0472">Membrane</keyword>
<evidence type="ECO:0000313" key="7">
    <source>
        <dbReference type="EMBL" id="MCW3483647.1"/>
    </source>
</evidence>
<feature type="transmembrane region" description="Helical" evidence="6">
    <location>
        <begin position="173"/>
        <end position="192"/>
    </location>
</feature>
<dbReference type="RefSeq" id="WP_264729167.1">
    <property type="nucleotide sequence ID" value="NZ_JAPDNR010000001.1"/>
</dbReference>
<dbReference type="EMBL" id="JAPDNS010000001">
    <property type="protein sequence ID" value="MCW3483647.1"/>
    <property type="molecule type" value="Genomic_DNA"/>
</dbReference>
<comment type="caution">
    <text evidence="7">The sequence shown here is derived from an EMBL/GenBank/DDBJ whole genome shotgun (WGS) entry which is preliminary data.</text>
</comment>
<feature type="transmembrane region" description="Helical" evidence="6">
    <location>
        <begin position="204"/>
        <end position="227"/>
    </location>
</feature>